<gene>
    <name evidence="6" type="ORF">H0264_23140</name>
</gene>
<protein>
    <submittedName>
        <fullName evidence="6">Amino acid adenylation domain-containing protein</fullName>
    </submittedName>
</protein>
<dbReference type="InterPro" id="IPR006162">
    <property type="entry name" value="Ppantetheine_attach_site"/>
</dbReference>
<dbReference type="SUPFAM" id="SSF52777">
    <property type="entry name" value="CoA-dependent acyltransferases"/>
    <property type="match status" value="10"/>
</dbReference>
<dbReference type="FunFam" id="3.40.50.12780:FF:000012">
    <property type="entry name" value="Non-ribosomal peptide synthetase"/>
    <property type="match status" value="3"/>
</dbReference>
<dbReference type="KEGG" id="nhu:H0264_23140"/>
<dbReference type="PANTHER" id="PTHR45527">
    <property type="entry name" value="NONRIBOSOMAL PEPTIDE SYNTHETASE"/>
    <property type="match status" value="1"/>
</dbReference>
<dbReference type="InterPro" id="IPR036736">
    <property type="entry name" value="ACP-like_sf"/>
</dbReference>
<dbReference type="InterPro" id="IPR023213">
    <property type="entry name" value="CAT-like_dom_sf"/>
</dbReference>
<dbReference type="InterPro" id="IPR001242">
    <property type="entry name" value="Condensation_dom"/>
</dbReference>
<dbReference type="SUPFAM" id="SSF53335">
    <property type="entry name" value="S-adenosyl-L-methionine-dependent methyltransferases"/>
    <property type="match status" value="1"/>
</dbReference>
<dbReference type="SUPFAM" id="SSF56801">
    <property type="entry name" value="Acetyl-CoA synthetase-like"/>
    <property type="match status" value="5"/>
</dbReference>
<dbReference type="Pfam" id="PF00501">
    <property type="entry name" value="AMP-binding"/>
    <property type="match status" value="5"/>
</dbReference>
<dbReference type="InterPro" id="IPR025110">
    <property type="entry name" value="AMP-bd_C"/>
</dbReference>
<proteinExistence type="predicted"/>
<dbReference type="Pfam" id="PF00550">
    <property type="entry name" value="PP-binding"/>
    <property type="match status" value="5"/>
</dbReference>
<evidence type="ECO:0000256" key="1">
    <source>
        <dbReference type="ARBA" id="ARBA00001957"/>
    </source>
</evidence>
<evidence type="ECO:0000256" key="4">
    <source>
        <dbReference type="ARBA" id="ARBA00022737"/>
    </source>
</evidence>
<dbReference type="Gene3D" id="3.30.559.30">
    <property type="entry name" value="Nonribosomal peptide synthetase, condensation domain"/>
    <property type="match status" value="5"/>
</dbReference>
<evidence type="ECO:0000259" key="5">
    <source>
        <dbReference type="PROSITE" id="PS50075"/>
    </source>
</evidence>
<feature type="domain" description="Carrier" evidence="5">
    <location>
        <begin position="2001"/>
        <end position="2076"/>
    </location>
</feature>
<evidence type="ECO:0000256" key="2">
    <source>
        <dbReference type="ARBA" id="ARBA00022450"/>
    </source>
</evidence>
<dbReference type="Gene3D" id="3.30.559.10">
    <property type="entry name" value="Chloramphenicol acetyltransferase-like domain"/>
    <property type="match status" value="5"/>
</dbReference>
<dbReference type="InterPro" id="IPR000873">
    <property type="entry name" value="AMP-dep_synth/lig_dom"/>
</dbReference>
<dbReference type="UniPathway" id="UPA00011"/>
<keyword evidence="4" id="KW-0677">Repeat</keyword>
<dbReference type="GO" id="GO:0005829">
    <property type="term" value="C:cytosol"/>
    <property type="evidence" value="ECO:0007669"/>
    <property type="project" value="TreeGrafter"/>
</dbReference>
<keyword evidence="2" id="KW-0596">Phosphopantetheine</keyword>
<feature type="domain" description="Carrier" evidence="5">
    <location>
        <begin position="5553"/>
        <end position="5628"/>
    </location>
</feature>
<dbReference type="FunFam" id="1.10.1200.10:FF:000016">
    <property type="entry name" value="Non-ribosomal peptide synthase"/>
    <property type="match status" value="5"/>
</dbReference>
<dbReference type="Pfam" id="PF08242">
    <property type="entry name" value="Methyltransf_12"/>
    <property type="match status" value="1"/>
</dbReference>
<dbReference type="Proteomes" id="UP000515512">
    <property type="component" value="Chromosome"/>
</dbReference>
<dbReference type="InterPro" id="IPR029063">
    <property type="entry name" value="SAM-dependent_MTases_sf"/>
</dbReference>
<dbReference type="GO" id="GO:0003824">
    <property type="term" value="F:catalytic activity"/>
    <property type="evidence" value="ECO:0007669"/>
    <property type="project" value="InterPro"/>
</dbReference>
<keyword evidence="3" id="KW-0597">Phosphoprotein</keyword>
<dbReference type="SMART" id="SM00823">
    <property type="entry name" value="PKS_PP"/>
    <property type="match status" value="5"/>
</dbReference>
<dbReference type="GO" id="GO:0009403">
    <property type="term" value="P:toxin biosynthetic process"/>
    <property type="evidence" value="ECO:0007669"/>
    <property type="project" value="UniProtKB-ARBA"/>
</dbReference>
<evidence type="ECO:0000313" key="6">
    <source>
        <dbReference type="EMBL" id="QLY28278.1"/>
    </source>
</evidence>
<feature type="domain" description="Carrier" evidence="5">
    <location>
        <begin position="3459"/>
        <end position="3534"/>
    </location>
</feature>
<dbReference type="InterPro" id="IPR020845">
    <property type="entry name" value="AMP-binding_CS"/>
</dbReference>
<dbReference type="GO" id="GO:0031177">
    <property type="term" value="F:phosphopantetheine binding"/>
    <property type="evidence" value="ECO:0007669"/>
    <property type="project" value="InterPro"/>
</dbReference>
<dbReference type="GO" id="GO:0072330">
    <property type="term" value="P:monocarboxylic acid biosynthetic process"/>
    <property type="evidence" value="ECO:0007669"/>
    <property type="project" value="UniProtKB-ARBA"/>
</dbReference>
<dbReference type="Gene3D" id="3.40.50.12780">
    <property type="entry name" value="N-terminal domain of ligase-like"/>
    <property type="match status" value="2"/>
</dbReference>
<reference evidence="6 7" key="1">
    <citation type="submission" date="2020-07" db="EMBL/GenBank/DDBJ databases">
        <authorList>
            <person name="Zhuang K."/>
            <person name="Ran Y."/>
        </authorList>
    </citation>
    <scope>NUCLEOTIDE SEQUENCE [LARGE SCALE GENOMIC DNA]</scope>
    <source>
        <strain evidence="6 7">WCH-YHL-001</strain>
    </source>
</reference>
<dbReference type="CDD" id="cd12117">
    <property type="entry name" value="A_NRPS_Srf_like"/>
    <property type="match status" value="1"/>
</dbReference>
<dbReference type="NCBIfam" id="NF003417">
    <property type="entry name" value="PRK04813.1"/>
    <property type="match status" value="6"/>
</dbReference>
<dbReference type="GO" id="GO:0008610">
    <property type="term" value="P:lipid biosynthetic process"/>
    <property type="evidence" value="ECO:0007669"/>
    <property type="project" value="UniProtKB-ARBA"/>
</dbReference>
<dbReference type="FunFam" id="2.30.38.10:FF:000001">
    <property type="entry name" value="Non-ribosomal peptide synthetase PvdI"/>
    <property type="match status" value="2"/>
</dbReference>
<dbReference type="Gene3D" id="1.10.1200.10">
    <property type="entry name" value="ACP-like"/>
    <property type="match status" value="4"/>
</dbReference>
<dbReference type="Pfam" id="PF00668">
    <property type="entry name" value="Condensation"/>
    <property type="match status" value="5"/>
</dbReference>
<dbReference type="Gene3D" id="2.30.38.10">
    <property type="entry name" value="Luciferase, Domain 3"/>
    <property type="match status" value="3"/>
</dbReference>
<dbReference type="Gene3D" id="3.40.50.150">
    <property type="entry name" value="Vaccinia Virus protein VP39"/>
    <property type="match status" value="1"/>
</dbReference>
<dbReference type="InterPro" id="IPR009081">
    <property type="entry name" value="PP-bd_ACP"/>
</dbReference>
<feature type="domain" description="Carrier" evidence="5">
    <location>
        <begin position="4503"/>
        <end position="4578"/>
    </location>
</feature>
<dbReference type="InterPro" id="IPR020806">
    <property type="entry name" value="PKS_PP-bd"/>
</dbReference>
<organism evidence="6 7">
    <name type="scientific">Nocardia huaxiensis</name>
    <dbReference type="NCBI Taxonomy" id="2755382"/>
    <lineage>
        <taxon>Bacteria</taxon>
        <taxon>Bacillati</taxon>
        <taxon>Actinomycetota</taxon>
        <taxon>Actinomycetes</taxon>
        <taxon>Mycobacteriales</taxon>
        <taxon>Nocardiaceae</taxon>
        <taxon>Nocardia</taxon>
    </lineage>
</organism>
<evidence type="ECO:0000256" key="3">
    <source>
        <dbReference type="ARBA" id="ARBA00022553"/>
    </source>
</evidence>
<dbReference type="InterPro" id="IPR029058">
    <property type="entry name" value="AB_hydrolase_fold"/>
</dbReference>
<dbReference type="FunFam" id="3.40.50.980:FF:000001">
    <property type="entry name" value="Non-ribosomal peptide synthetase"/>
    <property type="match status" value="4"/>
</dbReference>
<dbReference type="SUPFAM" id="SSF47336">
    <property type="entry name" value="ACP-like"/>
    <property type="match status" value="5"/>
</dbReference>
<accession>A0A7D6Z9G3</accession>
<dbReference type="CDD" id="cd02440">
    <property type="entry name" value="AdoMet_MTases"/>
    <property type="match status" value="1"/>
</dbReference>
<dbReference type="Gene3D" id="3.30.300.30">
    <property type="match status" value="6"/>
</dbReference>
<dbReference type="PROSITE" id="PS50075">
    <property type="entry name" value="CARRIER"/>
    <property type="match status" value="5"/>
</dbReference>
<dbReference type="GO" id="GO:0043041">
    <property type="term" value="P:amino acid activation for nonribosomal peptide biosynthetic process"/>
    <property type="evidence" value="ECO:0007669"/>
    <property type="project" value="TreeGrafter"/>
</dbReference>
<dbReference type="CDD" id="cd19540">
    <property type="entry name" value="LCL_NRPS-like"/>
    <property type="match status" value="4"/>
</dbReference>
<dbReference type="InterPro" id="IPR042099">
    <property type="entry name" value="ANL_N_sf"/>
</dbReference>
<dbReference type="NCBIfam" id="TIGR01733">
    <property type="entry name" value="AA-adenyl-dom"/>
    <property type="match status" value="5"/>
</dbReference>
<dbReference type="EMBL" id="CP059399">
    <property type="protein sequence ID" value="QLY28278.1"/>
    <property type="molecule type" value="Genomic_DNA"/>
</dbReference>
<dbReference type="RefSeq" id="WP_181579486.1">
    <property type="nucleotide sequence ID" value="NZ_CP059399.1"/>
</dbReference>
<keyword evidence="7" id="KW-1185">Reference proteome</keyword>
<dbReference type="InterPro" id="IPR045851">
    <property type="entry name" value="AMP-bd_C_sf"/>
</dbReference>
<dbReference type="InterPro" id="IPR010071">
    <property type="entry name" value="AA_adenyl_dom"/>
</dbReference>
<name>A0A7D6Z9G3_9NOCA</name>
<dbReference type="CDD" id="cd05930">
    <property type="entry name" value="A_NRPS"/>
    <property type="match status" value="2"/>
</dbReference>
<dbReference type="Pfam" id="PF13193">
    <property type="entry name" value="AMP-binding_C"/>
    <property type="match status" value="4"/>
</dbReference>
<dbReference type="Gene3D" id="3.40.50.980">
    <property type="match status" value="6"/>
</dbReference>
<comment type="cofactor">
    <cofactor evidence="1">
        <name>pantetheine 4'-phosphate</name>
        <dbReference type="ChEBI" id="CHEBI:47942"/>
    </cofactor>
</comment>
<dbReference type="PROSITE" id="PS00455">
    <property type="entry name" value="AMP_BINDING"/>
    <property type="match status" value="5"/>
</dbReference>
<dbReference type="InterPro" id="IPR013217">
    <property type="entry name" value="Methyltransf_12"/>
</dbReference>
<feature type="domain" description="Carrier" evidence="5">
    <location>
        <begin position="967"/>
        <end position="1042"/>
    </location>
</feature>
<dbReference type="PANTHER" id="PTHR45527:SF1">
    <property type="entry name" value="FATTY ACID SYNTHASE"/>
    <property type="match status" value="1"/>
</dbReference>
<sequence length="5645" mass="604939">MRSIDGAGVYEPTSAQAELWMAQEIASATARNIVSYLDIHDAVASDALSDSVAKAVAETESLSVHIVPGADGPLLTARETASATPVVVDLRNTADPVEAALAYLRDECDRAFDLVRDTLFRVAILRIAEDRYFLAMCFHHLVIDGGGVTLWFQRVLDIYAALTSGRSPEPSGFARLGELVAADRRYREGDRARDAEFWGDWIGRFETPTALPGNPGPHRDSNRLRLRGELGPDTLAGLERQARRHGIGLSFVLIGVAAAVAGRYTGQRTVWLQIPVSNRSGALRGTPALLADLVPIPVRLDGAASFAELGKQVQSTMFGCLRHGRFGLPAIARLRSGAGESAPVFGPTVNIGQYPGPRLDGAAVEFHMVSAGDSEPLALHIDHDRDTLEAGAIRLTADPAHYGPDDLAGYLESVSRHLDAAATDLETAIGTVDVAPIVVVAASNTPPTGEPGTEPLIVAAVERHARTAPDRIAARLGATVLTYRDLDARANGVAERLSAHGVGPETVVAVALPRSLDLIVALLGVLKAGGAYLPIDPAYPGDRVAYQLADAAPRVLITDAETGQQLTSFAGPTVDVAECVPRVDNPVERDAALSAGHGAYLIYTSGSTGRPKGVLVTHRNVAALFAATAPDFRPGPEDVWAWCHSHAFDFSVWEIWGALVHGGTVVAVAPDTVRSPDALWRVVTDQGVTILSQTPSAFYELAAARAAGPERRSRLRAVVLGGEAVDTARLENWYSDDPDSDPLIVNMYGITETTVHTTKLALTEENRALGRSPIGEPIGDLRLHVLDAWLRPVPAGVAGELYVSGSQVTRGYRGKPGLTATRFVADPFASDPGARMYRTGDVARRNGFGALEYLGRADDQVKIRGFRIEPDEVRAALAGHPDVAQATVITRPAPHSGDRQLLGYIVAADGAELDGARIRRWLAGRVPDYMVPAAVTVVPRFPLTVNGKLDRAALPSPAFDAGTQYRAPGSEREAALAELFAVLLGADRVGIDDDFFALGGNSLLATRLVGRLRAEWSIELSIRAVFDAPTVATLARACDTAMPVRPVPRPMPRPERIPASFAQRRLWFVHRLAGPSAIYNVPTAVRLVGELDTAALTAALTDTVARHEALRTRIVESDGVPEQFVAEPAPVPVEIRTVESDAALERAAAELSASPVDPESDSPLSATLLRRSDRDHTLVLVIHHIACDGWSLAPLLRDLAESYAARAHGAAPQWNPVPIQYADYTLWQDELLGAADDPNSLLARQFAYWRDELAELPELITLPADRARPPVASYRGDTVPVTIAAGTRQAVQQMAARSGATPAMVLQAALAVLLSEHGAGHDIPIGSPIAGRTDAALEELVGCLVNTWVLRVRVTPGCTFAELLAQVRGKALAAYAHQDLPFERLVELLAPRRSTTHHPLFQVGLAFQNTATPTLTLPGIAATPMPVTTGTARIDLGFNIIDSPAEQPWDGFVEYATDLFDRTTVITLVDRYLRLLTAVTAAPDRPLDGFPLVDAAQLRQLRALGSGPALTVDPQRTLLDRLTEQVRRSPDATAVVSGQTRLTYRELDRRANAVARALAAHGAGPERIVAVALPRTADLVVALLAVLRAGAAYLPIDPGYPRERLAFMLTDADPVAVLTDDRTASSLPDCEAPTLLLAHLEHLETGAAPVPPRPHNLAYLIYTSGSTGVPKGVAISHANLAHHVLAAKSLAGQPDSGPMRATTSTAFDVSVFEIFGTLAAGGCVEILDDVLAVLEHTPLTGGILSTVPSAFAELTGDTAPAPDQLVLMGEPFTGDLVDRARAHAPGLRLVNGYGPTETTVVVTAFTTTGEPVSGPVPIGLPLPNVRVHVLDSRLRPVPIGVPGELYVAGGQVGRGYFGRAGLTATRFLADPVDGGRMYRTGDVVRRRADGVLHYLGRADDQVKIRGYRIEIGEVQAALAADPEVAQAVVTVRPGGAGLLGYITSAGPVDVARVRQRLAERLPAFMVPAAIVALDRLPLTPNGKLDRSALPEPQFATGDYRAPRTERERVLAGLFEKLLGVERVGTEDDFFALGGHSLLATRLVSAIRDALHVEVPIRAVFDAPTVAGLAQRLHGEAAARPDLRPMRRPDRLPLSYAQQRLWFIHRYEGASATYNMAIAVRLRGTLHVDALGRALADVIARHESLRTVFREIDGSAVQVVLGPEAAPVRIPVHDAADLAAALADSARYRFDLSAELPIRATLLRSGGDEHVLMLLVHHIAGDGWSFAPLIGDLGRAYRARCADGAPDWRPLPVQYADYTLWQQQLLGSEDDPDSLLARQIAYWRAELHDLPELITLPADRSRPQIASYRGDLAPLHLDARQRRAIHELARDTGTTPSMVLQSVLAVLLFKLGAGQDIPIGAPIAGRTDAALDELVGFFVNTWVLRARVTADAGFEEVLAGVRDKALAAYAHQDAPFERLVELLNPLRSTAHHSLFQVAFALQNTALPASPFPELEVEVLPAPTGTARFDLFFSLGDALDDSGGYAGFVEYATDLFDRATVEQLIARFHRVLDQVLAEPRTRVGGIELLDDAERERMLIDWNAGGSAVPAVTVPELFARQVRRTPDAVALESGTRRLTYRELDQRAETLAARLMAHGLGPDTVAAVALPRSPELIVALLAVLKAGGCYLAIDPAYPSDRNGYILADARPVLILTDAVTDTPDVLPGNRIPRVLLDAESADTAAAPASSGTRPQHLAYLVYTSGSTGLPKAVAVSHRNIVNLVAGTAWSDAHHRVLMQSSVSFDASTYEIWVPLVRGGTVVVAPPGRTGIDTIAEQVRTHRVTALFLTTVLFNMLVEQSPETLAALREVWTGGEGVSARIFGRAVTAAPRTRLVHVYGPTETTTFATSYPHPGHGHDDDVPIGMPLGNVRVFVLDQGLRPVPVGVVGELWISGDGVTRGYRGRPGLTAGRFVANPFGDRGSRMYRSGDLVRWTAAGAIEYVGRVDDQVKVRGFRIEPGEVEAVLRAHPAVAQAAVVARTGTAADAGKQLVGYVVFDPEAALRREAEPDADLVAQWHQVYDDLYTGSEVYVPDQGELALGSDFSGWNSSYTGEPIPLAQMLEWQSAVVDRIRALAPRRVLEIGVGSGLLLARLAPECETYWGTDFSGATIANLRRRLAGAGDWADRVELLVRAADETEGLPENHFDTIVVNSVVQYFPNAAYLVDVIDQAMRLLKPGGSLYLGDIRNHALLREFVTGVRLQDPTAPSDLDALRALLRRDMLVDKELLLAPEFFTALAQRSADIAAVDIRLKRGASINELTCYRYEVVLRKGPVAVRSLAGVERIDYSGHTAMERHLTEVRPETVRFAAVPHAGLAPDVAAARALDTAADLAEIRSAAAASTPDALTPEELHALAARCGYTALVTWSTVPGAMDVVFTGPDADTVCLGDLFAGTADRSPGAYASDPGAVERLAQVRRFVAERLPEFMVPAAIVVVDRFPLTPNGKLDRAALPAPDFEAGAAYLAPRTDRERTLTELFAEVLGLDRVGIDDGFFALGGHSLLATRLVSRIRSALGVEVPIRTVFEATTVRELAERLDDTALVRIPLRPVPRPAAVPLSFAQRRLWFIHRFEGPSATYNMPMVVRLTGSVDPGALAGAVQDVVCRHESLRTIFGETDGIPVQLVLPAAGVEVPVQVAEVGDPAAAVAAAVRHPFDLAHEIPLRASIFRRGDTETTLVLLMHHIAGDGWSFGPLVRDLVDAYAARLAGQATPLPELPVQYVDYTLWQQELLGAENDATSLLARQLDYWRNELTGLPDLLALPTDRPRPPVASHRGDTLELTIDADLRAAVRALAEHSGATPAMVLQAALAVLLSKLGAGRDIPIGSPIAGRTDAALDELVGFFVNTWILRVGLAPDDSFAAVLAQVRRKALAAYANQDAPFERMVELLNPVRSAAYNPLFQVSFAFQNNAVPDIGFPGAAVTLLPVATGTARFDLWFNIIDDPEQWHGYVEYATDLFDADTVRALVDRYLTLLRRVTTDPGLALSAVNLLEDAELQRLHTDWDGLAPATSAETTVVSLFEEQVRRTPDAVALVSGTTQLTYGEVADRARTLAGALAARGAGRDAIVAVALPRSAELPIALLAVLYAGSAYLPLDPSYPPDRIEFMIGHARPVILLTDRATAQRLPAVTTPLACLEDLPTTPAGELAPPLPGSLSYLVYTSGSTGTPKGVAGTHAALANRLAWAAERWDGQIRVAKSSASFIDGTTELLGGLIAGARVVVADDREAKDGVALAELIRAHRADQFLAVPSFAAALADSAPERLRRLRRWITSGEALDAATVSALRRVSPWATVVNSYGSSEVAGDVLMTEVADTQRIPLGRPVPGAGVYLLDTDLSRTAPGAIGEIYVSGCQLARGYHRDPGRTAERFVADPFVPGRRMYRTGDLGRLVPGVAGAWELDYAGRADHQVKIRGFRVELEEVEAALLAHPGVSAAVAVVRDGAGGPRLIGYVVPDATMPAPEPEQLRRFAAERVPEFMVPAAVLVLPRFPTTPSGKLDRLALPEPEFTAGVRFRAPRTAPEQVLAGLFQQLLGADPVGIDDDFFALGGHSLLATRLVSRMRAELGVEVPIQTVFEARTVAALAERLDSGDAVRPPLRPAARTAPRPLSHGQRRLWFIQRFQGPSATYNLPMAVRLTGPVQVEALRGALTDVVERHETLRTVFEEVDGAPIQRVLPMSRAEVPLSLVPVGTEDEMATVLTEFAAHRFDLANEIPVRALIVRGGPQSYVVALVIHHIAADGWSATPLVRDLLRAYAARSGDGAPEWTPLPVRYSDYAIWQHELLGSADDPGSRLSTQFDYWRKELEGLPELLRLPTDRPRPPVASYRGDRVGLTIDAPLRTAIERVARDSGATPAMVLQAGLAVLLAEIGAGDDISIGSPIAGRTDEALDDLVGFFVNTWVLRVAIDRRESFTELLAQVRGKALAAYTHQDAPFELLVELLDPVRSPAHHPLFQVSLAFHNTLAPSFDISGVRVDPVPLEIAAARFDLAFDIFDAPTGAPWHGSVEYATDLFDRSSVAALIDKYLRVLATACAEPARPLVCVDVLDAREYAVLDHLGNTTAGRETPSCPSLPELFADRVRQTPEATAVLADDREWSYRELDEAAARLAGALAEAGISAGAVVAIALPRTADAVTAVVAVLQSGAAYVPIDPGHPDERIRLLLTDSGATAVLTTAALLERMRALAPDHPVLDVTAPDLAHRPIVRLPFPDPRQVAYVLYTSGTTGRPKGVAVTHAGIPDTVAAHVARAGVTAHSRILQWAALSFDVSVVNLWTALLTGATAVVPDDEQALPGPGFTDFVARHRVDYLNVTPSALAMLPGQLPADATVIVGGEPCPVEVVDRFAARQVLLNAYGPTETTVTATLSGPLTVNSGVPPLGSPATGTALYVLDERMRRAPLGVTGELYIGGSGVAQGYWGKPGLTAAHFVANPFTGTGGRLYRSGDLARWTRDGTLEFLGRADDQVKIRGLRIEPGEIEAVLATHPAVTQAVVLARASGSAGPQLVAYVVTPSWAEGTEAAQLRRFLLGRLPQYLVPAAIVVLDALPVLANGKLDRHALPEPEPGAGVAYREPRDDRERLLAGLFAEILGVDRVGVDDDFFVLGGHSLLATRLVSRIRTELGAELPVREIFEGPTVAEVAQRCAAASRARQRPALRRMNRNREA</sequence>
<dbReference type="FunFam" id="3.30.300.30:FF:000010">
    <property type="entry name" value="Enterobactin synthetase component F"/>
    <property type="match status" value="2"/>
</dbReference>
<dbReference type="Gene3D" id="3.40.50.1820">
    <property type="entry name" value="alpha/beta hydrolase"/>
    <property type="match status" value="1"/>
</dbReference>
<dbReference type="PROSITE" id="PS00012">
    <property type="entry name" value="PHOSPHOPANTETHEINE"/>
    <property type="match status" value="4"/>
</dbReference>
<evidence type="ECO:0000313" key="7">
    <source>
        <dbReference type="Proteomes" id="UP000515512"/>
    </source>
</evidence>
<dbReference type="CDD" id="cd17643">
    <property type="entry name" value="A_NRPS_Cytc1-like"/>
    <property type="match status" value="1"/>
</dbReference>